<accession>A0A1A9EWY3</accession>
<dbReference type="AlphaFoldDB" id="A0A1A9EWY3"/>
<organism evidence="4 5">
    <name type="scientific">Marinobacterium aestuarii</name>
    <dbReference type="NCBI Taxonomy" id="1821621"/>
    <lineage>
        <taxon>Bacteria</taxon>
        <taxon>Pseudomonadati</taxon>
        <taxon>Pseudomonadota</taxon>
        <taxon>Gammaproteobacteria</taxon>
        <taxon>Oceanospirillales</taxon>
        <taxon>Oceanospirillaceae</taxon>
        <taxon>Marinobacterium</taxon>
    </lineage>
</organism>
<dbReference type="Proteomes" id="UP000078070">
    <property type="component" value="Chromosome"/>
</dbReference>
<dbReference type="EMBL" id="CP015839">
    <property type="protein sequence ID" value="ANG62141.1"/>
    <property type="molecule type" value="Genomic_DNA"/>
</dbReference>
<reference evidence="5" key="1">
    <citation type="submission" date="2016-05" db="EMBL/GenBank/DDBJ databases">
        <authorList>
            <person name="Baek K."/>
            <person name="Yang S.-J."/>
        </authorList>
    </citation>
    <scope>NUCLEOTIDE SEQUENCE [LARGE SCALE GENOMIC DNA]</scope>
    <source>
        <strain evidence="5">ST58-10</strain>
    </source>
</reference>
<dbReference type="SUPFAM" id="SSF46689">
    <property type="entry name" value="Homeodomain-like"/>
    <property type="match status" value="1"/>
</dbReference>
<dbReference type="InterPro" id="IPR001647">
    <property type="entry name" value="HTH_TetR"/>
</dbReference>
<dbReference type="InterPro" id="IPR009057">
    <property type="entry name" value="Homeodomain-like_sf"/>
</dbReference>
<dbReference type="InterPro" id="IPR013573">
    <property type="entry name" value="Tscrpt_reg_YcdC_C"/>
</dbReference>
<dbReference type="PROSITE" id="PS50977">
    <property type="entry name" value="HTH_TETR_2"/>
    <property type="match status" value="1"/>
</dbReference>
<dbReference type="Gene3D" id="1.10.10.60">
    <property type="entry name" value="Homeodomain-like"/>
    <property type="match status" value="1"/>
</dbReference>
<dbReference type="KEGG" id="mars:A8C75_06295"/>
<reference evidence="4 5" key="2">
    <citation type="journal article" date="2018" name="Int. J. Syst. Evol. Microbiol.">
        <title>Marinobacterium aestuarii sp. nov., a benzene-degrading marine bacterium isolated from estuary sediment.</title>
        <authorList>
            <person name="Bae S.S."/>
            <person name="Jung J."/>
            <person name="Chung D."/>
            <person name="Baek K."/>
        </authorList>
    </citation>
    <scope>NUCLEOTIDE SEQUENCE [LARGE SCALE GENOMIC DNA]</scope>
    <source>
        <strain evidence="4 5">ST58-10</strain>
    </source>
</reference>
<dbReference type="InterPro" id="IPR036271">
    <property type="entry name" value="Tet_transcr_reg_TetR-rel_C_sf"/>
</dbReference>
<evidence type="ECO:0000259" key="3">
    <source>
        <dbReference type="PROSITE" id="PS50977"/>
    </source>
</evidence>
<evidence type="ECO:0000313" key="5">
    <source>
        <dbReference type="Proteomes" id="UP000078070"/>
    </source>
</evidence>
<dbReference type="InterPro" id="IPR050109">
    <property type="entry name" value="HTH-type_TetR-like_transc_reg"/>
</dbReference>
<dbReference type="Pfam" id="PF00440">
    <property type="entry name" value="TetR_N"/>
    <property type="match status" value="1"/>
</dbReference>
<feature type="DNA-binding region" description="H-T-H motif" evidence="2">
    <location>
        <begin position="42"/>
        <end position="61"/>
    </location>
</feature>
<dbReference type="OrthoDB" id="6860332at2"/>
<dbReference type="SUPFAM" id="SSF48498">
    <property type="entry name" value="Tetracyclin repressor-like, C-terminal domain"/>
    <property type="match status" value="1"/>
</dbReference>
<evidence type="ECO:0000256" key="2">
    <source>
        <dbReference type="PROSITE-ProRule" id="PRU00335"/>
    </source>
</evidence>
<proteinExistence type="predicted"/>
<dbReference type="RefSeq" id="WP_067379593.1">
    <property type="nucleotide sequence ID" value="NZ_CP015839.1"/>
</dbReference>
<gene>
    <name evidence="4" type="ORF">A8C75_06295</name>
</gene>
<dbReference type="GO" id="GO:0045892">
    <property type="term" value="P:negative regulation of DNA-templated transcription"/>
    <property type="evidence" value="ECO:0007669"/>
    <property type="project" value="InterPro"/>
</dbReference>
<feature type="domain" description="HTH tetR-type" evidence="3">
    <location>
        <begin position="19"/>
        <end position="79"/>
    </location>
</feature>
<dbReference type="PANTHER" id="PTHR30328:SF54">
    <property type="entry name" value="HTH-TYPE TRANSCRIPTIONAL REPRESSOR SCO4008"/>
    <property type="match status" value="1"/>
</dbReference>
<dbReference type="PRINTS" id="PR00455">
    <property type="entry name" value="HTHTETR"/>
</dbReference>
<dbReference type="Gene3D" id="1.10.357.10">
    <property type="entry name" value="Tetracycline Repressor, domain 2"/>
    <property type="match status" value="1"/>
</dbReference>
<evidence type="ECO:0000256" key="1">
    <source>
        <dbReference type="ARBA" id="ARBA00023125"/>
    </source>
</evidence>
<sequence>MQFEVNAHSADKPAGRIRQQNEKLIISAAEQEFSCHGFKGTSMQRVADRAGLPKANIHYYFSNKLGLYYAVLANIIDLWDSTFNELSAEDDPAIVLPRYIAAKIEFSRQYPLASRIFAMEILSGGPHLSKFFKQDYRSWFKQRAAVFEHWIAAGKMKAVDPAHLIFLLWGSTQHYADFAVQIEAALGEESLGQEVYDTATRTLTDIILRGCGIAVD</sequence>
<name>A0A1A9EWY3_9GAMM</name>
<evidence type="ECO:0000313" key="4">
    <source>
        <dbReference type="EMBL" id="ANG62141.1"/>
    </source>
</evidence>
<dbReference type="STRING" id="1821621.A8C75_06295"/>
<dbReference type="Pfam" id="PF08362">
    <property type="entry name" value="TetR_C_3"/>
    <property type="match status" value="1"/>
</dbReference>
<dbReference type="PANTHER" id="PTHR30328">
    <property type="entry name" value="TRANSCRIPTIONAL REPRESSOR"/>
    <property type="match status" value="1"/>
</dbReference>
<keyword evidence="5" id="KW-1185">Reference proteome</keyword>
<keyword evidence="1 2" id="KW-0238">DNA-binding</keyword>
<dbReference type="GO" id="GO:0003677">
    <property type="term" value="F:DNA binding"/>
    <property type="evidence" value="ECO:0007669"/>
    <property type="project" value="UniProtKB-UniRule"/>
</dbReference>
<protein>
    <submittedName>
        <fullName evidence="4">TetR family transcriptional regulator</fullName>
    </submittedName>
</protein>